<reference evidence="1" key="2">
    <citation type="journal article" date="2022" name="New Phytol.">
        <title>Evolutionary transition to the ectomycorrhizal habit in the genomes of a hyperdiverse lineage of mushroom-forming fungi.</title>
        <authorList>
            <person name="Looney B."/>
            <person name="Miyauchi S."/>
            <person name="Morin E."/>
            <person name="Drula E."/>
            <person name="Courty P.E."/>
            <person name="Kohler A."/>
            <person name="Kuo A."/>
            <person name="LaButti K."/>
            <person name="Pangilinan J."/>
            <person name="Lipzen A."/>
            <person name="Riley R."/>
            <person name="Andreopoulos W."/>
            <person name="He G."/>
            <person name="Johnson J."/>
            <person name="Nolan M."/>
            <person name="Tritt A."/>
            <person name="Barry K.W."/>
            <person name="Grigoriev I.V."/>
            <person name="Nagy L.G."/>
            <person name="Hibbett D."/>
            <person name="Henrissat B."/>
            <person name="Matheny P.B."/>
            <person name="Labbe J."/>
            <person name="Martin F.M."/>
        </authorList>
    </citation>
    <scope>NUCLEOTIDE SEQUENCE</scope>
    <source>
        <strain evidence="1">HHB10654</strain>
    </source>
</reference>
<protein>
    <submittedName>
        <fullName evidence="1">Uncharacterized protein</fullName>
    </submittedName>
</protein>
<organism evidence="1 2">
    <name type="scientific">Artomyces pyxidatus</name>
    <dbReference type="NCBI Taxonomy" id="48021"/>
    <lineage>
        <taxon>Eukaryota</taxon>
        <taxon>Fungi</taxon>
        <taxon>Dikarya</taxon>
        <taxon>Basidiomycota</taxon>
        <taxon>Agaricomycotina</taxon>
        <taxon>Agaricomycetes</taxon>
        <taxon>Russulales</taxon>
        <taxon>Auriscalpiaceae</taxon>
        <taxon>Artomyces</taxon>
    </lineage>
</organism>
<evidence type="ECO:0000313" key="2">
    <source>
        <dbReference type="Proteomes" id="UP000814140"/>
    </source>
</evidence>
<accession>A0ACB8SEU5</accession>
<sequence>MDQQFDIFDNENEDFRDFLLGQEYDSDQLSDSDSPHLLVRAGPPPPPFQPPTRPRDPIQIQRTNLLRGVLNGPLVDKVRRTLQFMDTQGINLPIFLDALSWGDQACIQDSKIMYERSGLMHSEELPGIIRRWYKPPRAPGSHGARANAAAIPMQTFAVECVHELLDAELSRSQDLMRPPADGLSDKSLTGFSIDEKISDLRKPGGVPLLWSLVRRLLVRRNAAEPSRKDPNKVAFTIISQIAFTRNHHLSYWPKLMTIYLKGVGLAAKGIDLLHAVGLSMSHKWSVRAFQVISKEAMKEAEKIVRTIPFVFSHDNINIAFTAYSQREDNKTHFDSGTAGTLFSQPSAPLPSTPLSNPGLQASREAGSKTPITAEEILDLQDKAGLAIHKQLVYHALRFLLDTPSFDLASYAGRKSPALAPPPPVEQLPYGPRWITQENVMSTVHIEEASYEGNERLIMEWLRQLMLISPEEIKRTGLERIFVWIGDQLTVERLRTLIRYRSHDVNAFDRLDWIVPIFGWFHLEMAFANSMHKQHLGTNAGKGLLHAITNLERKGLASVQTKGPFYHHLDEVLMHKAEAHFRACWKVVGGVDDLRRLRTRSPEELVALAEKLVREHASVDALDAMKEKPEKEQDEVFRNTILWNRDMLRYIELHTAIKTGDVGRMENMLPYLLSRFAGGGNHKYAVEVLELLQGLHYEWPEDLRNYIRTRGWLVNMKGQSDSFLPIDMAQEHNVKDIKVTYRSQGPNAGWDLLYKRGPAIPKVRMVRAHFERLFPSLKRGESHTSPQKETDVDKLEQIYTEAKVHIFKKGRKAAVERDVVKDTVTDGWKYATTKLMPKWASRRVYPRAKGNLWSIEEAVQQDAERERARKRRRESDDDGSRASSSMRQHGGSESEGDGELSAARGSDIDGFMDE</sequence>
<evidence type="ECO:0000313" key="1">
    <source>
        <dbReference type="EMBL" id="KAI0054416.1"/>
    </source>
</evidence>
<comment type="caution">
    <text evidence="1">The sequence shown here is derived from an EMBL/GenBank/DDBJ whole genome shotgun (WGS) entry which is preliminary data.</text>
</comment>
<proteinExistence type="predicted"/>
<gene>
    <name evidence="1" type="ORF">BV25DRAFT_1922704</name>
</gene>
<name>A0ACB8SEU5_9AGAM</name>
<dbReference type="EMBL" id="MU277445">
    <property type="protein sequence ID" value="KAI0054416.1"/>
    <property type="molecule type" value="Genomic_DNA"/>
</dbReference>
<keyword evidence="2" id="KW-1185">Reference proteome</keyword>
<dbReference type="Proteomes" id="UP000814140">
    <property type="component" value="Unassembled WGS sequence"/>
</dbReference>
<reference evidence="1" key="1">
    <citation type="submission" date="2021-03" db="EMBL/GenBank/DDBJ databases">
        <authorList>
            <consortium name="DOE Joint Genome Institute"/>
            <person name="Ahrendt S."/>
            <person name="Looney B.P."/>
            <person name="Miyauchi S."/>
            <person name="Morin E."/>
            <person name="Drula E."/>
            <person name="Courty P.E."/>
            <person name="Chicoki N."/>
            <person name="Fauchery L."/>
            <person name="Kohler A."/>
            <person name="Kuo A."/>
            <person name="Labutti K."/>
            <person name="Pangilinan J."/>
            <person name="Lipzen A."/>
            <person name="Riley R."/>
            <person name="Andreopoulos W."/>
            <person name="He G."/>
            <person name="Johnson J."/>
            <person name="Barry K.W."/>
            <person name="Grigoriev I.V."/>
            <person name="Nagy L."/>
            <person name="Hibbett D."/>
            <person name="Henrissat B."/>
            <person name="Matheny P.B."/>
            <person name="Labbe J."/>
            <person name="Martin F."/>
        </authorList>
    </citation>
    <scope>NUCLEOTIDE SEQUENCE</scope>
    <source>
        <strain evidence="1">HHB10654</strain>
    </source>
</reference>